<dbReference type="EMBL" id="JBHUEH010000010">
    <property type="protein sequence ID" value="MFD1884770.1"/>
    <property type="molecule type" value="Genomic_DNA"/>
</dbReference>
<accession>A0ABW4RF26</accession>
<evidence type="ECO:0000313" key="3">
    <source>
        <dbReference type="EMBL" id="MFD1884770.1"/>
    </source>
</evidence>
<name>A0ABW4RF26_9BACL</name>
<protein>
    <recommendedName>
        <fullName evidence="5">SLH domain-containing protein</fullName>
    </recommendedName>
</protein>
<comment type="caution">
    <text evidence="3">The sequence shown here is derived from an EMBL/GenBank/DDBJ whole genome shotgun (WGS) entry which is preliminary data.</text>
</comment>
<organism evidence="3 4">
    <name type="scientific">Paenibacillus wenxiniae</name>
    <dbReference type="NCBI Taxonomy" id="1636843"/>
    <lineage>
        <taxon>Bacteria</taxon>
        <taxon>Bacillati</taxon>
        <taxon>Bacillota</taxon>
        <taxon>Bacilli</taxon>
        <taxon>Bacillales</taxon>
        <taxon>Paenibacillaceae</taxon>
        <taxon>Paenibacillus</taxon>
    </lineage>
</organism>
<gene>
    <name evidence="3" type="ORF">ACFSC9_04465</name>
</gene>
<keyword evidence="2" id="KW-0732">Signal</keyword>
<proteinExistence type="predicted"/>
<feature type="region of interest" description="Disordered" evidence="1">
    <location>
        <begin position="44"/>
        <end position="64"/>
    </location>
</feature>
<evidence type="ECO:0000313" key="4">
    <source>
        <dbReference type="Proteomes" id="UP001597233"/>
    </source>
</evidence>
<dbReference type="RefSeq" id="WP_347324647.1">
    <property type="nucleotide sequence ID" value="NZ_JBCGUH010000003.1"/>
</dbReference>
<feature type="signal peptide" evidence="2">
    <location>
        <begin position="1"/>
        <end position="28"/>
    </location>
</feature>
<dbReference type="Proteomes" id="UP001597233">
    <property type="component" value="Unassembled WGS sequence"/>
</dbReference>
<keyword evidence="4" id="KW-1185">Reference proteome</keyword>
<feature type="chain" id="PRO_5047462761" description="SLH domain-containing protein" evidence="2">
    <location>
        <begin position="29"/>
        <end position="492"/>
    </location>
</feature>
<sequence length="492" mass="53693">MTRFTLAALVAAPAVLGGGLLPTTSTFAAVAQTPVKATTTKAPVSTTVPAKTPTATPTKSPALTPAKANSITAHQETAADYAQFLQAKYNIQLPAQVKRGDFLRALAAIVKSPTASTEAAQTPTFTDLKSGDAAYDAAVTLSQQGILSDKTIHANDALTVYAAVFVAVKAAGFKELAYTYPQSKVDAALAKAGIAANRVQGQAAQELAAAIDTGLVPEQLYPVLRKSGTIDRNTANILLGQTLTSLGKYKNEIGRTSDSDIYEKLYSAYRTADLIEAPELRTIVDEALRSNLVTGYNLKDSRYNSNFIDSLTLTYGHDDIKHAVQLIGLLRSEGIDADVQFQPKTSAFIYLKEWGTPKETPDYKVTQIENGNYIAYAKEYDIQFEFNNTKDKQRFNNIISTYAKKNSDTQTPLIYNSWWQPLYYSPTELSGYPVISNTKITLGNYYAQSFSLKDKAQAIRDGFRKLAPDATISGYDFWVDQPFFNYLNGESE</sequence>
<evidence type="ECO:0000256" key="1">
    <source>
        <dbReference type="SAM" id="MobiDB-lite"/>
    </source>
</evidence>
<evidence type="ECO:0000256" key="2">
    <source>
        <dbReference type="SAM" id="SignalP"/>
    </source>
</evidence>
<evidence type="ECO:0008006" key="5">
    <source>
        <dbReference type="Google" id="ProtNLM"/>
    </source>
</evidence>
<reference evidence="4" key="1">
    <citation type="journal article" date="2019" name="Int. J. Syst. Evol. Microbiol.">
        <title>The Global Catalogue of Microorganisms (GCM) 10K type strain sequencing project: providing services to taxonomists for standard genome sequencing and annotation.</title>
        <authorList>
            <consortium name="The Broad Institute Genomics Platform"/>
            <consortium name="The Broad Institute Genome Sequencing Center for Infectious Disease"/>
            <person name="Wu L."/>
            <person name="Ma J."/>
        </authorList>
    </citation>
    <scope>NUCLEOTIDE SEQUENCE [LARGE SCALE GENOMIC DNA]</scope>
    <source>
        <strain evidence="4">CCUG 54950</strain>
    </source>
</reference>